<evidence type="ECO:0000256" key="3">
    <source>
        <dbReference type="ARBA" id="ARBA00023002"/>
    </source>
</evidence>
<dbReference type="Proteomes" id="UP000799444">
    <property type="component" value="Unassembled WGS sequence"/>
</dbReference>
<dbReference type="GO" id="GO:0004499">
    <property type="term" value="F:N,N-dimethylaniline monooxygenase activity"/>
    <property type="evidence" value="ECO:0007669"/>
    <property type="project" value="InterPro"/>
</dbReference>
<dbReference type="InterPro" id="IPR050982">
    <property type="entry name" value="Auxin_biosynth/cation_transpt"/>
</dbReference>
<keyword evidence="2" id="KW-0274">FAD</keyword>
<gene>
    <name evidence="4" type="ORF">EJ04DRAFT_472653</name>
</gene>
<dbReference type="GO" id="GO:0050661">
    <property type="term" value="F:NADP binding"/>
    <property type="evidence" value="ECO:0007669"/>
    <property type="project" value="InterPro"/>
</dbReference>
<keyword evidence="4" id="KW-0503">Monooxygenase</keyword>
<keyword evidence="3" id="KW-0560">Oxidoreductase</keyword>
<protein>
    <submittedName>
        <fullName evidence="4">Flavin-containing monooxygenase YUCCA3</fullName>
    </submittedName>
</protein>
<keyword evidence="1" id="KW-0285">Flavoprotein</keyword>
<sequence length="618" mass="68878">MLAQHPHDITLPTFAKPEIKVSVKETERVPRAIAQTWLDKLSAVLASNDYSRLSTMVHHDSWWRDFLALTWDFRTVRGLPNLTKFLEENGPVAQLSNLKLQESGQFAPNFQQPIDGLEWVESMFHFETKVGNGKGMMRLAQGDDGVWKAHFLSTSLQELKGMEEVAGAKRPHGGNNSLKGGVREGNWYDRRERQKEFLDEEPTAFIVGAGQSGLNMAARLQALGLSALVVDKNARVGDNWRNRYRTLVTHDPVQYTHMSYLPFPSNWPLFTPKDKLGDWFEAYASLMELNVWLSTTILKTTYSDTDKTWTVTVRRADGTERTLRPKHVIFCTGHAGEPQIPTFPGQSTFRGTIYHASQHKDASTHPTSLTGKRVVVVGTGNSGHDISQNYHEAGASVTMLQRRGTYVISADTGLFMLHAGLYDETGPPIEDADVYGQSLPIPVQFALNVEGTKRIAEAERENLEGLRRAGFEVDFGHDGSGIYRKYVTRGGGYYIDVGCSKLIIDGKIGVVRSQGGIKGFEEGGLVLADGRRLEADIVVLATGYDNMRTSARKVLGEEVAERCRDVWDLDEEGEVNAMWRPCGHPGLWFFGGSLALCRIYSRFLALQIKAIEAGLNKQ</sequence>
<dbReference type="PANTHER" id="PTHR43539:SF24">
    <property type="entry name" value="FAD_NAD(P)-BINDING DOMAIN-CONTAINING PROTEIN-RELATED"/>
    <property type="match status" value="1"/>
</dbReference>
<dbReference type="AlphaFoldDB" id="A0A9P4QU63"/>
<dbReference type="Gene3D" id="3.50.50.60">
    <property type="entry name" value="FAD/NAD(P)-binding domain"/>
    <property type="match status" value="1"/>
</dbReference>
<organism evidence="4 5">
    <name type="scientific">Polyplosphaeria fusca</name>
    <dbReference type="NCBI Taxonomy" id="682080"/>
    <lineage>
        <taxon>Eukaryota</taxon>
        <taxon>Fungi</taxon>
        <taxon>Dikarya</taxon>
        <taxon>Ascomycota</taxon>
        <taxon>Pezizomycotina</taxon>
        <taxon>Dothideomycetes</taxon>
        <taxon>Pleosporomycetidae</taxon>
        <taxon>Pleosporales</taxon>
        <taxon>Tetraplosphaeriaceae</taxon>
        <taxon>Polyplosphaeria</taxon>
    </lineage>
</organism>
<dbReference type="GO" id="GO:0050660">
    <property type="term" value="F:flavin adenine dinucleotide binding"/>
    <property type="evidence" value="ECO:0007669"/>
    <property type="project" value="InterPro"/>
</dbReference>
<keyword evidence="5" id="KW-1185">Reference proteome</keyword>
<reference evidence="4" key="1">
    <citation type="journal article" date="2020" name="Stud. Mycol.">
        <title>101 Dothideomycetes genomes: a test case for predicting lifestyles and emergence of pathogens.</title>
        <authorList>
            <person name="Haridas S."/>
            <person name="Albert R."/>
            <person name="Binder M."/>
            <person name="Bloem J."/>
            <person name="Labutti K."/>
            <person name="Salamov A."/>
            <person name="Andreopoulos B."/>
            <person name="Baker S."/>
            <person name="Barry K."/>
            <person name="Bills G."/>
            <person name="Bluhm B."/>
            <person name="Cannon C."/>
            <person name="Castanera R."/>
            <person name="Culley D."/>
            <person name="Daum C."/>
            <person name="Ezra D."/>
            <person name="Gonzalez J."/>
            <person name="Henrissat B."/>
            <person name="Kuo A."/>
            <person name="Liang C."/>
            <person name="Lipzen A."/>
            <person name="Lutzoni F."/>
            <person name="Magnuson J."/>
            <person name="Mondo S."/>
            <person name="Nolan M."/>
            <person name="Ohm R."/>
            <person name="Pangilinan J."/>
            <person name="Park H.-J."/>
            <person name="Ramirez L."/>
            <person name="Alfaro M."/>
            <person name="Sun H."/>
            <person name="Tritt A."/>
            <person name="Yoshinaga Y."/>
            <person name="Zwiers L.-H."/>
            <person name="Turgeon B."/>
            <person name="Goodwin S."/>
            <person name="Spatafora J."/>
            <person name="Crous P."/>
            <person name="Grigoriev I."/>
        </authorList>
    </citation>
    <scope>NUCLEOTIDE SEQUENCE</scope>
    <source>
        <strain evidence="4">CBS 125425</strain>
    </source>
</reference>
<dbReference type="Pfam" id="PF00743">
    <property type="entry name" value="FMO-like"/>
    <property type="match status" value="1"/>
</dbReference>
<dbReference type="SUPFAM" id="SSF51905">
    <property type="entry name" value="FAD/NAD(P)-binding domain"/>
    <property type="match status" value="2"/>
</dbReference>
<evidence type="ECO:0000313" key="4">
    <source>
        <dbReference type="EMBL" id="KAF2731016.1"/>
    </source>
</evidence>
<comment type="caution">
    <text evidence="4">The sequence shown here is derived from an EMBL/GenBank/DDBJ whole genome shotgun (WGS) entry which is preliminary data.</text>
</comment>
<evidence type="ECO:0000256" key="2">
    <source>
        <dbReference type="ARBA" id="ARBA00022827"/>
    </source>
</evidence>
<dbReference type="InterPro" id="IPR036188">
    <property type="entry name" value="FAD/NAD-bd_sf"/>
</dbReference>
<evidence type="ECO:0000313" key="5">
    <source>
        <dbReference type="Proteomes" id="UP000799444"/>
    </source>
</evidence>
<dbReference type="InterPro" id="IPR020946">
    <property type="entry name" value="Flavin_mOase-like"/>
</dbReference>
<name>A0A9P4QU63_9PLEO</name>
<proteinExistence type="predicted"/>
<dbReference type="EMBL" id="ML996204">
    <property type="protein sequence ID" value="KAF2731016.1"/>
    <property type="molecule type" value="Genomic_DNA"/>
</dbReference>
<evidence type="ECO:0000256" key="1">
    <source>
        <dbReference type="ARBA" id="ARBA00022630"/>
    </source>
</evidence>
<accession>A0A9P4QU63</accession>
<dbReference type="PRINTS" id="PR00411">
    <property type="entry name" value="PNDRDTASEI"/>
</dbReference>
<dbReference type="OrthoDB" id="74360at2759"/>
<dbReference type="PANTHER" id="PTHR43539">
    <property type="entry name" value="FLAVIN-BINDING MONOOXYGENASE-LIKE PROTEIN (AFU_ORTHOLOGUE AFUA_4G09220)"/>
    <property type="match status" value="1"/>
</dbReference>